<dbReference type="Proteomes" id="UP000325440">
    <property type="component" value="Unassembled WGS sequence"/>
</dbReference>
<proteinExistence type="predicted"/>
<sequence>MPKSKHRARSLLFRAPFSVFYSQGPARTSSDSRCLSYGIGGIGGPELSCKVDVKTIPNFVPKYSIELQ</sequence>
<keyword evidence="2" id="KW-1185">Reference proteome</keyword>
<name>A0A5E4MCI0_9HEMI</name>
<dbReference type="EMBL" id="CABPRJ010000488">
    <property type="protein sequence ID" value="VVC29180.1"/>
    <property type="molecule type" value="Genomic_DNA"/>
</dbReference>
<evidence type="ECO:0000313" key="1">
    <source>
        <dbReference type="EMBL" id="VVC29180.1"/>
    </source>
</evidence>
<gene>
    <name evidence="1" type="ORF">CINCED_3A006202</name>
</gene>
<accession>A0A5E4MCI0</accession>
<evidence type="ECO:0000313" key="2">
    <source>
        <dbReference type="Proteomes" id="UP000325440"/>
    </source>
</evidence>
<organism evidence="1 2">
    <name type="scientific">Cinara cedri</name>
    <dbReference type="NCBI Taxonomy" id="506608"/>
    <lineage>
        <taxon>Eukaryota</taxon>
        <taxon>Metazoa</taxon>
        <taxon>Ecdysozoa</taxon>
        <taxon>Arthropoda</taxon>
        <taxon>Hexapoda</taxon>
        <taxon>Insecta</taxon>
        <taxon>Pterygota</taxon>
        <taxon>Neoptera</taxon>
        <taxon>Paraneoptera</taxon>
        <taxon>Hemiptera</taxon>
        <taxon>Sternorrhyncha</taxon>
        <taxon>Aphidomorpha</taxon>
        <taxon>Aphidoidea</taxon>
        <taxon>Aphididae</taxon>
        <taxon>Lachninae</taxon>
        <taxon>Cinara</taxon>
    </lineage>
</organism>
<protein>
    <submittedName>
        <fullName evidence="1">Uncharacterized protein</fullName>
    </submittedName>
</protein>
<dbReference type="AlphaFoldDB" id="A0A5E4MCI0"/>
<reference evidence="1 2" key="1">
    <citation type="submission" date="2019-08" db="EMBL/GenBank/DDBJ databases">
        <authorList>
            <person name="Alioto T."/>
            <person name="Alioto T."/>
            <person name="Gomez Garrido J."/>
        </authorList>
    </citation>
    <scope>NUCLEOTIDE SEQUENCE [LARGE SCALE GENOMIC DNA]</scope>
</reference>